<accession>A0ACA9LZQ4</accession>
<keyword evidence="2" id="KW-1185">Reference proteome</keyword>
<organism evidence="1 2">
    <name type="scientific">Acaulospora colombiana</name>
    <dbReference type="NCBI Taxonomy" id="27376"/>
    <lineage>
        <taxon>Eukaryota</taxon>
        <taxon>Fungi</taxon>
        <taxon>Fungi incertae sedis</taxon>
        <taxon>Mucoromycota</taxon>
        <taxon>Glomeromycotina</taxon>
        <taxon>Glomeromycetes</taxon>
        <taxon>Diversisporales</taxon>
        <taxon>Acaulosporaceae</taxon>
        <taxon>Acaulospora</taxon>
    </lineage>
</organism>
<evidence type="ECO:0000313" key="2">
    <source>
        <dbReference type="Proteomes" id="UP000789525"/>
    </source>
</evidence>
<proteinExistence type="predicted"/>
<protein>
    <submittedName>
        <fullName evidence="1">16697_t:CDS:1</fullName>
    </submittedName>
</protein>
<sequence length="70" mass="8491">MKKLQNSEIFVASWNIITLLDGKNGQVDPRNVFIYVFTQKKRYQRYQTMRPKFSRQRESQNLIYPHPMDP</sequence>
<reference evidence="1" key="1">
    <citation type="submission" date="2021-06" db="EMBL/GenBank/DDBJ databases">
        <authorList>
            <person name="Kallberg Y."/>
            <person name="Tangrot J."/>
            <person name="Rosling A."/>
        </authorList>
    </citation>
    <scope>NUCLEOTIDE SEQUENCE</scope>
    <source>
        <strain evidence="1">CL356</strain>
    </source>
</reference>
<comment type="caution">
    <text evidence="1">The sequence shown here is derived from an EMBL/GenBank/DDBJ whole genome shotgun (WGS) entry which is preliminary data.</text>
</comment>
<dbReference type="EMBL" id="CAJVPT010009050">
    <property type="protein sequence ID" value="CAG8558059.1"/>
    <property type="molecule type" value="Genomic_DNA"/>
</dbReference>
<dbReference type="Proteomes" id="UP000789525">
    <property type="component" value="Unassembled WGS sequence"/>
</dbReference>
<name>A0ACA9LZQ4_9GLOM</name>
<feature type="non-terminal residue" evidence="1">
    <location>
        <position position="70"/>
    </location>
</feature>
<gene>
    <name evidence="1" type="ORF">ACOLOM_LOCUS5119</name>
</gene>
<evidence type="ECO:0000313" key="1">
    <source>
        <dbReference type="EMBL" id="CAG8558059.1"/>
    </source>
</evidence>